<dbReference type="InterPro" id="IPR028183">
    <property type="entry name" value="UQCC5"/>
</dbReference>
<comment type="caution">
    <text evidence="1">The sequence shown here is derived from an EMBL/GenBank/DDBJ whole genome shotgun (WGS) entry which is preliminary data.</text>
</comment>
<dbReference type="Proteomes" id="UP000792457">
    <property type="component" value="Unassembled WGS sequence"/>
</dbReference>
<accession>A0A8K0KDU7</accession>
<keyword evidence="2" id="KW-1185">Reference proteome</keyword>
<reference evidence="1" key="2">
    <citation type="submission" date="2017-10" db="EMBL/GenBank/DDBJ databases">
        <title>Ladona fulva Genome sequencing and assembly.</title>
        <authorList>
            <person name="Murali S."/>
            <person name="Richards S."/>
            <person name="Bandaranaike D."/>
            <person name="Bellair M."/>
            <person name="Blankenburg K."/>
            <person name="Chao H."/>
            <person name="Dinh H."/>
            <person name="Doddapaneni H."/>
            <person name="Dugan-Rocha S."/>
            <person name="Elkadiri S."/>
            <person name="Gnanaolivu R."/>
            <person name="Hernandez B."/>
            <person name="Skinner E."/>
            <person name="Javaid M."/>
            <person name="Lee S."/>
            <person name="Li M."/>
            <person name="Ming W."/>
            <person name="Munidasa M."/>
            <person name="Muniz J."/>
            <person name="Nguyen L."/>
            <person name="Hughes D."/>
            <person name="Osuji N."/>
            <person name="Pu L.-L."/>
            <person name="Puazo M."/>
            <person name="Qu C."/>
            <person name="Quiroz J."/>
            <person name="Raj R."/>
            <person name="Weissenberger G."/>
            <person name="Xin Y."/>
            <person name="Zou X."/>
            <person name="Han Y."/>
            <person name="Worley K."/>
            <person name="Muzny D."/>
            <person name="Gibbs R."/>
        </authorList>
    </citation>
    <scope>NUCLEOTIDE SEQUENCE</scope>
    <source>
        <strain evidence="1">Sampled in the wild</strain>
    </source>
</reference>
<evidence type="ECO:0000313" key="1">
    <source>
        <dbReference type="EMBL" id="KAG8231885.1"/>
    </source>
</evidence>
<dbReference type="PANTHER" id="PTHR35250">
    <property type="entry name" value="SMALL INTEGRAL MEMBRANE PROTEIN 4"/>
    <property type="match status" value="1"/>
</dbReference>
<organism evidence="1 2">
    <name type="scientific">Ladona fulva</name>
    <name type="common">Scarce chaser dragonfly</name>
    <name type="synonym">Libellula fulva</name>
    <dbReference type="NCBI Taxonomy" id="123851"/>
    <lineage>
        <taxon>Eukaryota</taxon>
        <taxon>Metazoa</taxon>
        <taxon>Ecdysozoa</taxon>
        <taxon>Arthropoda</taxon>
        <taxon>Hexapoda</taxon>
        <taxon>Insecta</taxon>
        <taxon>Pterygota</taxon>
        <taxon>Palaeoptera</taxon>
        <taxon>Odonata</taxon>
        <taxon>Epiprocta</taxon>
        <taxon>Anisoptera</taxon>
        <taxon>Libelluloidea</taxon>
        <taxon>Libellulidae</taxon>
        <taxon>Ladona</taxon>
    </lineage>
</organism>
<gene>
    <name evidence="1" type="ORF">J437_LFUL009734</name>
</gene>
<reference evidence="1" key="1">
    <citation type="submission" date="2013-04" db="EMBL/GenBank/DDBJ databases">
        <authorList>
            <person name="Qu J."/>
            <person name="Murali S.C."/>
            <person name="Bandaranaike D."/>
            <person name="Bellair M."/>
            <person name="Blankenburg K."/>
            <person name="Chao H."/>
            <person name="Dinh H."/>
            <person name="Doddapaneni H."/>
            <person name="Downs B."/>
            <person name="Dugan-Rocha S."/>
            <person name="Elkadiri S."/>
            <person name="Gnanaolivu R.D."/>
            <person name="Hernandez B."/>
            <person name="Javaid M."/>
            <person name="Jayaseelan J.C."/>
            <person name="Lee S."/>
            <person name="Li M."/>
            <person name="Ming W."/>
            <person name="Munidasa M."/>
            <person name="Muniz J."/>
            <person name="Nguyen L."/>
            <person name="Ongeri F."/>
            <person name="Osuji N."/>
            <person name="Pu L.-L."/>
            <person name="Puazo M."/>
            <person name="Qu C."/>
            <person name="Quiroz J."/>
            <person name="Raj R."/>
            <person name="Weissenberger G."/>
            <person name="Xin Y."/>
            <person name="Zou X."/>
            <person name="Han Y."/>
            <person name="Richards S."/>
            <person name="Worley K."/>
            <person name="Muzny D."/>
            <person name="Gibbs R."/>
        </authorList>
    </citation>
    <scope>NUCLEOTIDE SEQUENCE</scope>
    <source>
        <strain evidence="1">Sampled in the wild</strain>
    </source>
</reference>
<evidence type="ECO:0008006" key="3">
    <source>
        <dbReference type="Google" id="ProtNLM"/>
    </source>
</evidence>
<proteinExistence type="predicted"/>
<dbReference type="Pfam" id="PF15114">
    <property type="entry name" value="UPF0640"/>
    <property type="match status" value="1"/>
</dbReference>
<sequence length="84" mass="10248">MNLIFRLLMIKPNRSLRKFLDKWPGKRYFGIYRFLPLFFVLGAALEFSMINWHVGQTNFYKTFKRRRASELATERLMIEKETVR</sequence>
<evidence type="ECO:0000313" key="2">
    <source>
        <dbReference type="Proteomes" id="UP000792457"/>
    </source>
</evidence>
<protein>
    <recommendedName>
        <fullName evidence="3">Small integral membrane protein 4</fullName>
    </recommendedName>
</protein>
<dbReference type="AlphaFoldDB" id="A0A8K0KDU7"/>
<name>A0A8K0KDU7_LADFU</name>
<dbReference type="OrthoDB" id="5913955at2759"/>
<dbReference type="PANTHER" id="PTHR35250:SF1">
    <property type="entry name" value="UBIQUINOL-CYTOCHROME-C REDUCTASE COMPLEX ASSEMBLY FACTOR 5"/>
    <property type="match status" value="1"/>
</dbReference>
<dbReference type="EMBL" id="KZ308581">
    <property type="protein sequence ID" value="KAG8231885.1"/>
    <property type="molecule type" value="Genomic_DNA"/>
</dbReference>